<dbReference type="OrthoDB" id="1402740at2759"/>
<dbReference type="OMA" id="LIFCNSG"/>
<gene>
    <name evidence="2" type="ORF">PHAVU_002G008500g</name>
</gene>
<sequence length="67" mass="7227">MLASEMGALSVLLVLLIFCNSGFVSVAGGFFNFTRYGSPRKNVSRNAKAELEEKRGVPSGANPLHNR</sequence>
<feature type="region of interest" description="Disordered" evidence="1">
    <location>
        <begin position="47"/>
        <end position="67"/>
    </location>
</feature>
<keyword evidence="3" id="KW-1185">Reference proteome</keyword>
<dbReference type="Proteomes" id="UP000000226">
    <property type="component" value="Chromosome 2"/>
</dbReference>
<reference evidence="3" key="1">
    <citation type="journal article" date="2014" name="Nat. Genet.">
        <title>A reference genome for common bean and genome-wide analysis of dual domestications.</title>
        <authorList>
            <person name="Schmutz J."/>
            <person name="McClean P.E."/>
            <person name="Mamidi S."/>
            <person name="Wu G.A."/>
            <person name="Cannon S.B."/>
            <person name="Grimwood J."/>
            <person name="Jenkins J."/>
            <person name="Shu S."/>
            <person name="Song Q."/>
            <person name="Chavarro C."/>
            <person name="Torres-Torres M."/>
            <person name="Geffroy V."/>
            <person name="Moghaddam S.M."/>
            <person name="Gao D."/>
            <person name="Abernathy B."/>
            <person name="Barry K."/>
            <person name="Blair M."/>
            <person name="Brick M.A."/>
            <person name="Chovatia M."/>
            <person name="Gepts P."/>
            <person name="Goodstein D.M."/>
            <person name="Gonzales M."/>
            <person name="Hellsten U."/>
            <person name="Hyten D.L."/>
            <person name="Jia G."/>
            <person name="Kelly J.D."/>
            <person name="Kudrna D."/>
            <person name="Lee R."/>
            <person name="Richard M.M."/>
            <person name="Miklas P.N."/>
            <person name="Osorno J.M."/>
            <person name="Rodrigues J."/>
            <person name="Thareau V."/>
            <person name="Urrea C.A."/>
            <person name="Wang M."/>
            <person name="Yu Y."/>
            <person name="Zhang M."/>
            <person name="Wing R.A."/>
            <person name="Cregan P.B."/>
            <person name="Rokhsar D.S."/>
            <person name="Jackson S.A."/>
        </authorList>
    </citation>
    <scope>NUCLEOTIDE SEQUENCE [LARGE SCALE GENOMIC DNA]</scope>
    <source>
        <strain evidence="3">cv. G19833</strain>
    </source>
</reference>
<protein>
    <submittedName>
        <fullName evidence="2">Uncharacterized protein</fullName>
    </submittedName>
</protein>
<dbReference type="AlphaFoldDB" id="V7CET4"/>
<evidence type="ECO:0000313" key="2">
    <source>
        <dbReference type="EMBL" id="ESW28677.1"/>
    </source>
</evidence>
<evidence type="ECO:0000256" key="1">
    <source>
        <dbReference type="SAM" id="MobiDB-lite"/>
    </source>
</evidence>
<evidence type="ECO:0000313" key="3">
    <source>
        <dbReference type="Proteomes" id="UP000000226"/>
    </source>
</evidence>
<name>V7CET4_PHAVU</name>
<organism evidence="2 3">
    <name type="scientific">Phaseolus vulgaris</name>
    <name type="common">Kidney bean</name>
    <name type="synonym">French bean</name>
    <dbReference type="NCBI Taxonomy" id="3885"/>
    <lineage>
        <taxon>Eukaryota</taxon>
        <taxon>Viridiplantae</taxon>
        <taxon>Streptophyta</taxon>
        <taxon>Embryophyta</taxon>
        <taxon>Tracheophyta</taxon>
        <taxon>Spermatophyta</taxon>
        <taxon>Magnoliopsida</taxon>
        <taxon>eudicotyledons</taxon>
        <taxon>Gunneridae</taxon>
        <taxon>Pentapetalae</taxon>
        <taxon>rosids</taxon>
        <taxon>fabids</taxon>
        <taxon>Fabales</taxon>
        <taxon>Fabaceae</taxon>
        <taxon>Papilionoideae</taxon>
        <taxon>50 kb inversion clade</taxon>
        <taxon>NPAAA clade</taxon>
        <taxon>indigoferoid/millettioid clade</taxon>
        <taxon>Phaseoleae</taxon>
        <taxon>Phaseolus</taxon>
    </lineage>
</organism>
<proteinExistence type="predicted"/>
<dbReference type="EMBL" id="CM002289">
    <property type="protein sequence ID" value="ESW28677.1"/>
    <property type="molecule type" value="Genomic_DNA"/>
</dbReference>
<feature type="compositionally biased region" description="Basic and acidic residues" evidence="1">
    <location>
        <begin position="47"/>
        <end position="56"/>
    </location>
</feature>
<dbReference type="PhylomeDB" id="V7CET4"/>
<dbReference type="Gramene" id="ESW28677">
    <property type="protein sequence ID" value="ESW28677"/>
    <property type="gene ID" value="PHAVU_002G008500g"/>
</dbReference>
<accession>V7CET4</accession>
<dbReference type="eggNOG" id="ENOG502SW6H">
    <property type="taxonomic scope" value="Eukaryota"/>
</dbReference>